<dbReference type="PROSITE" id="PS51257">
    <property type="entry name" value="PROKAR_LIPOPROTEIN"/>
    <property type="match status" value="1"/>
</dbReference>
<comment type="subcellular location">
    <subcellularLocation>
        <location evidence="1">Secreted</location>
    </subcellularLocation>
</comment>
<protein>
    <submittedName>
        <fullName evidence="8">PHB depolymerase family esterase</fullName>
    </submittedName>
</protein>
<gene>
    <name evidence="8" type="ORF">GCM10022388_09800</name>
</gene>
<dbReference type="Proteomes" id="UP001500426">
    <property type="component" value="Unassembled WGS sequence"/>
</dbReference>
<keyword evidence="5" id="KW-0378">Hydrolase</keyword>
<keyword evidence="2" id="KW-0964">Secreted</keyword>
<dbReference type="PANTHER" id="PTHR38050:SF2">
    <property type="entry name" value="FERULOYL ESTERASE C-RELATED"/>
    <property type="match status" value="1"/>
</dbReference>
<accession>A0ABP7ULW7</accession>
<evidence type="ECO:0000256" key="2">
    <source>
        <dbReference type="ARBA" id="ARBA00022525"/>
    </source>
</evidence>
<dbReference type="RefSeq" id="WP_345091488.1">
    <property type="nucleotide sequence ID" value="NZ_BAABCS010000009.1"/>
</dbReference>
<comment type="caution">
    <text evidence="8">The sequence shown here is derived from an EMBL/GenBank/DDBJ whole genome shotgun (WGS) entry which is preliminary data.</text>
</comment>
<evidence type="ECO:0000256" key="5">
    <source>
        <dbReference type="ARBA" id="ARBA00022801"/>
    </source>
</evidence>
<evidence type="ECO:0000313" key="8">
    <source>
        <dbReference type="EMBL" id="GAA4046401.1"/>
    </source>
</evidence>
<evidence type="ECO:0000256" key="4">
    <source>
        <dbReference type="ARBA" id="ARBA00022729"/>
    </source>
</evidence>
<keyword evidence="6" id="KW-0119">Carbohydrate metabolism</keyword>
<dbReference type="Gene3D" id="3.40.50.1820">
    <property type="entry name" value="alpha/beta hydrolase"/>
    <property type="match status" value="1"/>
</dbReference>
<evidence type="ECO:0000256" key="7">
    <source>
        <dbReference type="ARBA" id="ARBA00023326"/>
    </source>
</evidence>
<name>A0ABP7ULW7_9FLAO</name>
<keyword evidence="9" id="KW-1185">Reference proteome</keyword>
<keyword evidence="3" id="KW-0858">Xylan degradation</keyword>
<evidence type="ECO:0000256" key="1">
    <source>
        <dbReference type="ARBA" id="ARBA00004613"/>
    </source>
</evidence>
<evidence type="ECO:0000256" key="3">
    <source>
        <dbReference type="ARBA" id="ARBA00022651"/>
    </source>
</evidence>
<dbReference type="EMBL" id="BAABCS010000009">
    <property type="protein sequence ID" value="GAA4046401.1"/>
    <property type="molecule type" value="Genomic_DNA"/>
</dbReference>
<sequence length="314" mass="33876">MKIKLIFSLLFITLLSCNKEDNSITPDKPSEQKTVNLTVDGNARSFIVYLPTGYNNAGKMPLIFAIHGGSGTPEGMINIANFKPISDREKVVLIYPAGIQNNWNDGRPTTPNQLGINDVSFFNQMCDYAIANLSVDGTKIYATGISNGGFMSSRLGCELSNRIAAIAVDAATIEATTIASSCNPGRPVPAIYIHGTTDPLVPFTGGQMTAGGTAGGTVLSHFQAVDKWITINGCTSTPVITDLPDIANDGTTIKQRVYSNSTNGSEVVSYVITNGGHTWPQGYQYLNELIIGKTSQDMNACEVIWSFFKRFRRL</sequence>
<keyword evidence="7" id="KW-0624">Polysaccharide degradation</keyword>
<dbReference type="InterPro" id="IPR043595">
    <property type="entry name" value="FaeB/C/D"/>
</dbReference>
<organism evidence="8 9">
    <name type="scientific">Flavobacterium chungnamense</name>
    <dbReference type="NCBI Taxonomy" id="706182"/>
    <lineage>
        <taxon>Bacteria</taxon>
        <taxon>Pseudomonadati</taxon>
        <taxon>Bacteroidota</taxon>
        <taxon>Flavobacteriia</taxon>
        <taxon>Flavobacteriales</taxon>
        <taxon>Flavobacteriaceae</taxon>
        <taxon>Flavobacterium</taxon>
    </lineage>
</organism>
<proteinExistence type="predicted"/>
<evidence type="ECO:0000313" key="9">
    <source>
        <dbReference type="Proteomes" id="UP001500426"/>
    </source>
</evidence>
<dbReference type="SUPFAM" id="SSF53474">
    <property type="entry name" value="alpha/beta-Hydrolases"/>
    <property type="match status" value="1"/>
</dbReference>
<evidence type="ECO:0000256" key="6">
    <source>
        <dbReference type="ARBA" id="ARBA00023277"/>
    </source>
</evidence>
<keyword evidence="4" id="KW-0732">Signal</keyword>
<dbReference type="PANTHER" id="PTHR38050">
    <property type="match status" value="1"/>
</dbReference>
<reference evidence="9" key="1">
    <citation type="journal article" date="2019" name="Int. J. Syst. Evol. Microbiol.">
        <title>The Global Catalogue of Microorganisms (GCM) 10K type strain sequencing project: providing services to taxonomists for standard genome sequencing and annotation.</title>
        <authorList>
            <consortium name="The Broad Institute Genomics Platform"/>
            <consortium name="The Broad Institute Genome Sequencing Center for Infectious Disease"/>
            <person name="Wu L."/>
            <person name="Ma J."/>
        </authorList>
    </citation>
    <scope>NUCLEOTIDE SEQUENCE [LARGE SCALE GENOMIC DNA]</scope>
    <source>
        <strain evidence="9">JCM 17068</strain>
    </source>
</reference>
<dbReference type="InterPro" id="IPR029058">
    <property type="entry name" value="AB_hydrolase_fold"/>
</dbReference>